<proteinExistence type="predicted"/>
<dbReference type="OrthoDB" id="5806924at2"/>
<evidence type="ECO:0000313" key="3">
    <source>
        <dbReference type="EMBL" id="ASJ76316.1"/>
    </source>
</evidence>
<evidence type="ECO:0000256" key="1">
    <source>
        <dbReference type="SAM" id="SignalP"/>
    </source>
</evidence>
<gene>
    <name evidence="3" type="ORF">IMCC3135_31340</name>
</gene>
<feature type="chain" id="PRO_5016299999" description="Peptidase M16 C-terminal domain-containing protein" evidence="1">
    <location>
        <begin position="22"/>
        <end position="453"/>
    </location>
</feature>
<organism evidence="3 4">
    <name type="scientific">Granulosicoccus antarcticus IMCC3135</name>
    <dbReference type="NCBI Taxonomy" id="1192854"/>
    <lineage>
        <taxon>Bacteria</taxon>
        <taxon>Pseudomonadati</taxon>
        <taxon>Pseudomonadota</taxon>
        <taxon>Gammaproteobacteria</taxon>
        <taxon>Chromatiales</taxon>
        <taxon>Granulosicoccaceae</taxon>
        <taxon>Granulosicoccus</taxon>
    </lineage>
</organism>
<dbReference type="InterPro" id="IPR011249">
    <property type="entry name" value="Metalloenz_LuxS/M16"/>
</dbReference>
<reference evidence="3 4" key="1">
    <citation type="submission" date="2016-12" db="EMBL/GenBank/DDBJ databases">
        <authorList>
            <person name="Song W.-J."/>
            <person name="Kurnit D.M."/>
        </authorList>
    </citation>
    <scope>NUCLEOTIDE SEQUENCE [LARGE SCALE GENOMIC DNA]</scope>
    <source>
        <strain evidence="3 4">IMCC3135</strain>
    </source>
</reference>
<keyword evidence="1" id="KW-0732">Signal</keyword>
<dbReference type="KEGG" id="gai:IMCC3135_31340"/>
<evidence type="ECO:0000259" key="2">
    <source>
        <dbReference type="Pfam" id="PF05193"/>
    </source>
</evidence>
<dbReference type="InterPro" id="IPR007863">
    <property type="entry name" value="Peptidase_M16_C"/>
</dbReference>
<dbReference type="GO" id="GO:0046872">
    <property type="term" value="F:metal ion binding"/>
    <property type="evidence" value="ECO:0007669"/>
    <property type="project" value="InterPro"/>
</dbReference>
<dbReference type="Proteomes" id="UP000250079">
    <property type="component" value="Chromosome"/>
</dbReference>
<feature type="domain" description="Peptidase M16 C-terminal" evidence="2">
    <location>
        <begin position="190"/>
        <end position="360"/>
    </location>
</feature>
<dbReference type="RefSeq" id="WP_088921107.1">
    <property type="nucleotide sequence ID" value="NZ_CP018632.1"/>
</dbReference>
<feature type="signal peptide" evidence="1">
    <location>
        <begin position="1"/>
        <end position="21"/>
    </location>
</feature>
<sequence length="453" mass="49741">MIRNIGIFLAIFFLCSAHAHASSISDEVSDSGLAYSLVKMPDNPRVSVQIAWPSHWAFDEKLNQAVPYIGAQLLLSGGAGDYSAGEALERFEGMNSEGHLMPTTDYLFGTLNFSPEHQDEMLKIVNAHLRNPALDERWLERARGQFASHIKEIRLNADTKGFEAMRWAVFGEQPIRTAISLDEPNMIEEVTQDEVATWAKSAFNRNGVSIVVAGDLDTEMANTIVDALFKDIPEGEQLSEVAVATDFSPKRILMHVPDAKASTLTFIGKLPPSREGSELEDILLATSLGNGPQSVLFEAVSTKLQARYGYGAGIVSFTRDTRLLVLSGPMEASKINEAEQVIRQAYTEFRADGPSGDLQQLKQPLKENLTVSQEDASSMSYAVLMAKLDERDIAKGFSLQEELEAVSEKSLKQRLTSSFPTADDFIVVVSSPDASVLKDACVITEQRQAMNCK</sequence>
<dbReference type="Pfam" id="PF05193">
    <property type="entry name" value="Peptidase_M16_C"/>
    <property type="match status" value="1"/>
</dbReference>
<protein>
    <recommendedName>
        <fullName evidence="2">Peptidase M16 C-terminal domain-containing protein</fullName>
    </recommendedName>
</protein>
<dbReference type="Gene3D" id="3.30.830.10">
    <property type="entry name" value="Metalloenzyme, LuxS/M16 peptidase-like"/>
    <property type="match status" value="2"/>
</dbReference>
<evidence type="ECO:0000313" key="4">
    <source>
        <dbReference type="Proteomes" id="UP000250079"/>
    </source>
</evidence>
<dbReference type="SUPFAM" id="SSF63411">
    <property type="entry name" value="LuxS/MPP-like metallohydrolase"/>
    <property type="match status" value="2"/>
</dbReference>
<accession>A0A2Z2NXZ4</accession>
<dbReference type="EMBL" id="CP018632">
    <property type="protein sequence ID" value="ASJ76316.1"/>
    <property type="molecule type" value="Genomic_DNA"/>
</dbReference>
<dbReference type="AlphaFoldDB" id="A0A2Z2NXZ4"/>
<name>A0A2Z2NXZ4_9GAMM</name>
<keyword evidence="4" id="KW-1185">Reference proteome</keyword>